<evidence type="ECO:0000256" key="1">
    <source>
        <dbReference type="SAM" id="MobiDB-lite"/>
    </source>
</evidence>
<organism evidence="2 3">
    <name type="scientific">Thalictrum thalictroides</name>
    <name type="common">Rue-anemone</name>
    <name type="synonym">Anemone thalictroides</name>
    <dbReference type="NCBI Taxonomy" id="46969"/>
    <lineage>
        <taxon>Eukaryota</taxon>
        <taxon>Viridiplantae</taxon>
        <taxon>Streptophyta</taxon>
        <taxon>Embryophyta</taxon>
        <taxon>Tracheophyta</taxon>
        <taxon>Spermatophyta</taxon>
        <taxon>Magnoliopsida</taxon>
        <taxon>Ranunculales</taxon>
        <taxon>Ranunculaceae</taxon>
        <taxon>Thalictroideae</taxon>
        <taxon>Thalictrum</taxon>
    </lineage>
</organism>
<dbReference type="AlphaFoldDB" id="A0A7J6VT75"/>
<dbReference type="Proteomes" id="UP000554482">
    <property type="component" value="Unassembled WGS sequence"/>
</dbReference>
<comment type="caution">
    <text evidence="2">The sequence shown here is derived from an EMBL/GenBank/DDBJ whole genome shotgun (WGS) entry which is preliminary data.</text>
</comment>
<reference evidence="2 3" key="1">
    <citation type="submission" date="2020-06" db="EMBL/GenBank/DDBJ databases">
        <title>Transcriptomic and genomic resources for Thalictrum thalictroides and T. hernandezii: Facilitating candidate gene discovery in an emerging model plant lineage.</title>
        <authorList>
            <person name="Arias T."/>
            <person name="Riano-Pachon D.M."/>
            <person name="Di Stilio V.S."/>
        </authorList>
    </citation>
    <scope>NUCLEOTIDE SEQUENCE [LARGE SCALE GENOMIC DNA]</scope>
    <source>
        <strain evidence="3">cv. WT478/WT964</strain>
        <tissue evidence="2">Leaves</tissue>
    </source>
</reference>
<dbReference type="PANTHER" id="PTHR47813:SF2">
    <property type="entry name" value="UBIQUITIN-LIKE SUPERFAMILY PROTEIN"/>
    <property type="match status" value="1"/>
</dbReference>
<dbReference type="EMBL" id="JABWDY010027207">
    <property type="protein sequence ID" value="KAF5188093.1"/>
    <property type="molecule type" value="Genomic_DNA"/>
</dbReference>
<sequence>MNDSIEEEFEPLFDYSRVQPTNFISLDDDLSDSENLLIPKRLKKNNKKVEPASGNVVKDTVCEIKDEEDWLPPPPKTSNDERKLGQENSTIKELRLKKQELASFAQSAEEVFRAVEESAKKHVASSVQASLESEQEKVVSKPSDDRLKIIISIQDKEGLKQFRTYMVQFHSTSFIFVLFSTSLTLRYSFELVIRVFGSSARNVIV</sequence>
<feature type="region of interest" description="Disordered" evidence="1">
    <location>
        <begin position="65"/>
        <end position="88"/>
    </location>
</feature>
<accession>A0A7J6VT75</accession>
<dbReference type="OrthoDB" id="442921at2759"/>
<feature type="compositionally biased region" description="Basic and acidic residues" evidence="1">
    <location>
        <begin position="78"/>
        <end position="88"/>
    </location>
</feature>
<dbReference type="PANTHER" id="PTHR47813">
    <property type="entry name" value="UBIQUITIN-LIKE SUPERFAMILY PROTEIN"/>
    <property type="match status" value="1"/>
</dbReference>
<protein>
    <submittedName>
        <fullName evidence="2">Ubiquitin-like superfamily protein</fullName>
    </submittedName>
</protein>
<proteinExistence type="predicted"/>
<name>A0A7J6VT75_THATH</name>
<evidence type="ECO:0000313" key="3">
    <source>
        <dbReference type="Proteomes" id="UP000554482"/>
    </source>
</evidence>
<evidence type="ECO:0000313" key="2">
    <source>
        <dbReference type="EMBL" id="KAF5188093.1"/>
    </source>
</evidence>
<keyword evidence="3" id="KW-1185">Reference proteome</keyword>
<gene>
    <name evidence="2" type="ORF">FRX31_022318</name>
</gene>